<gene>
    <name evidence="2" type="ORF">UFOPK1493_03230</name>
</gene>
<accession>A0A6J6FFI1</accession>
<name>A0A6J6FFI1_9ZZZZ</name>
<reference evidence="2" key="1">
    <citation type="submission" date="2020-05" db="EMBL/GenBank/DDBJ databases">
        <authorList>
            <person name="Chiriac C."/>
            <person name="Salcher M."/>
            <person name="Ghai R."/>
            <person name="Kavagutti S V."/>
        </authorList>
    </citation>
    <scope>NUCLEOTIDE SEQUENCE</scope>
</reference>
<evidence type="ECO:0000313" key="2">
    <source>
        <dbReference type="EMBL" id="CAB4583258.1"/>
    </source>
</evidence>
<organism evidence="2">
    <name type="scientific">freshwater metagenome</name>
    <dbReference type="NCBI Taxonomy" id="449393"/>
    <lineage>
        <taxon>unclassified sequences</taxon>
        <taxon>metagenomes</taxon>
        <taxon>ecological metagenomes</taxon>
    </lineage>
</organism>
<feature type="coiled-coil region" evidence="1">
    <location>
        <begin position="22"/>
        <end position="49"/>
    </location>
</feature>
<proteinExistence type="predicted"/>
<dbReference type="EMBL" id="CAEZSR010000167">
    <property type="protein sequence ID" value="CAB4583258.1"/>
    <property type="molecule type" value="Genomic_DNA"/>
</dbReference>
<protein>
    <submittedName>
        <fullName evidence="2">Unannotated protein</fullName>
    </submittedName>
</protein>
<evidence type="ECO:0000256" key="1">
    <source>
        <dbReference type="SAM" id="Coils"/>
    </source>
</evidence>
<sequence>MAGWQLPEEVRQMPGSSLFDSLHQLARLLRILRANAEDLVRELARLDDVDTMLAIWKRDEPQQLENYLDGVERRLYNFAAAVHSRVDYYRVLVNSGHIDGALATEYRRRCDVAFTNEPVHLWLLGLRGYMLHYRLPRSLARMNLSRQDGTVSSPFVMRSHVTVMTVEMVNYSGFKSRTKHWMRENPEIDLREELSGYLVRLDEFDQWFGRAFVEHHAIALEAYLAAREEAIRSRFSYPLD</sequence>
<keyword evidence="1" id="KW-0175">Coiled coil</keyword>
<dbReference type="AlphaFoldDB" id="A0A6J6FFI1"/>